<dbReference type="Gene3D" id="2.120.10.30">
    <property type="entry name" value="TolB, C-terminal domain"/>
    <property type="match status" value="1"/>
</dbReference>
<evidence type="ECO:0000313" key="3">
    <source>
        <dbReference type="Proteomes" id="UP001614394"/>
    </source>
</evidence>
<sequence>MRAMGERRTRWGGRQARVWVPVVCAVLLAGCASMPGSGEVHKVAGEQSADSDQQVQVLGIKPQPGEYPDQIVRGFLEATTSDEAEYATAKEYLTTSMAQRWDPFAKITVLSGGPSPVEEQAGTARKEGFHTFGLSGTQVAAVDEKHAYTSGDGTTFHTSFQLVKEKNEWRIDSVDNGLVLTESDFQRIYHSVNMYYFANLGTPGAGAPTLVADPVYLRRRINSLESAVSAMLGGPTDWLGPVVRSAAPKGVALYNKDTDHGVSLDDSQHLRVRLNAMADRMDAAQCQRLAAQLLPTAQSQSATKITSVEVQRANGDTACTLSDERAKPYLPETLSGVSPRQFFIDDHQQLVALPDDNSSTAETVPGVLGGSTAKLVSAAVKRDEQYAAGVRTGGRELIVANISKSSVDPGRVALTSAAHAANDGLSAPSWDGYGNLWVADRDGPRSRLLMLRDGAGDPYEVPVPDLGDGRIQSLRVAPDGTRIAMLVKTGGRTALKLGRIERGGTAQTPVITVTALKGVTPQLEDVTAASWAGGSRLLVVGTESGGLQQIQYMNTDGSLPSTPALPGISDAASVAASEDQTKPLLAAYKGGIYRLLTQDASWKQIAAKGIGPVYPG</sequence>
<evidence type="ECO:0000313" key="2">
    <source>
        <dbReference type="EMBL" id="MFI9104576.1"/>
    </source>
</evidence>
<name>A0ABW8CGR9_9ACTN</name>
<dbReference type="InterPro" id="IPR019606">
    <property type="entry name" value="GerMN"/>
</dbReference>
<gene>
    <name evidence="2" type="ORF">ACIGXA_29095</name>
</gene>
<dbReference type="Pfam" id="PF10647">
    <property type="entry name" value="Gmad1"/>
    <property type="match status" value="1"/>
</dbReference>
<evidence type="ECO:0000259" key="1">
    <source>
        <dbReference type="SMART" id="SM00909"/>
    </source>
</evidence>
<organism evidence="2 3">
    <name type="scientific">Streptomyces fildesensis</name>
    <dbReference type="NCBI Taxonomy" id="375757"/>
    <lineage>
        <taxon>Bacteria</taxon>
        <taxon>Bacillati</taxon>
        <taxon>Actinomycetota</taxon>
        <taxon>Actinomycetes</taxon>
        <taxon>Kitasatosporales</taxon>
        <taxon>Streptomycetaceae</taxon>
        <taxon>Streptomyces</taxon>
    </lineage>
</organism>
<dbReference type="PROSITE" id="PS51257">
    <property type="entry name" value="PROKAR_LIPOPROTEIN"/>
    <property type="match status" value="1"/>
</dbReference>
<dbReference type="SMART" id="SM00909">
    <property type="entry name" value="Germane"/>
    <property type="match status" value="1"/>
</dbReference>
<feature type="domain" description="GerMN" evidence="1">
    <location>
        <begin position="224"/>
        <end position="322"/>
    </location>
</feature>
<dbReference type="EMBL" id="JBITYG010000009">
    <property type="protein sequence ID" value="MFI9104576.1"/>
    <property type="molecule type" value="Genomic_DNA"/>
</dbReference>
<dbReference type="Pfam" id="PF25976">
    <property type="entry name" value="LpqB_N"/>
    <property type="match status" value="1"/>
</dbReference>
<accession>A0ABW8CGR9</accession>
<reference evidence="2 3" key="1">
    <citation type="submission" date="2024-10" db="EMBL/GenBank/DDBJ databases">
        <title>The Natural Products Discovery Center: Release of the First 8490 Sequenced Strains for Exploring Actinobacteria Biosynthetic Diversity.</title>
        <authorList>
            <person name="Kalkreuter E."/>
            <person name="Kautsar S.A."/>
            <person name="Yang D."/>
            <person name="Bader C.D."/>
            <person name="Teijaro C.N."/>
            <person name="Fluegel L."/>
            <person name="Davis C.M."/>
            <person name="Simpson J.R."/>
            <person name="Lauterbach L."/>
            <person name="Steele A.D."/>
            <person name="Gui C."/>
            <person name="Meng S."/>
            <person name="Li G."/>
            <person name="Viehrig K."/>
            <person name="Ye F."/>
            <person name="Su P."/>
            <person name="Kiefer A.F."/>
            <person name="Nichols A."/>
            <person name="Cepeda A.J."/>
            <person name="Yan W."/>
            <person name="Fan B."/>
            <person name="Jiang Y."/>
            <person name="Adhikari A."/>
            <person name="Zheng C.-J."/>
            <person name="Schuster L."/>
            <person name="Cowan T.M."/>
            <person name="Smanski M.J."/>
            <person name="Chevrette M.G."/>
            <person name="De Carvalho L.P.S."/>
            <person name="Shen B."/>
        </authorList>
    </citation>
    <scope>NUCLEOTIDE SEQUENCE [LARGE SCALE GENOMIC DNA]</scope>
    <source>
        <strain evidence="2 3">NPDC053399</strain>
    </source>
</reference>
<protein>
    <submittedName>
        <fullName evidence="2">LpqB family beta-propeller domain-containing protein</fullName>
    </submittedName>
</protein>
<keyword evidence="3" id="KW-1185">Reference proteome</keyword>
<comment type="caution">
    <text evidence="2">The sequence shown here is derived from an EMBL/GenBank/DDBJ whole genome shotgun (WGS) entry which is preliminary data.</text>
</comment>
<proteinExistence type="predicted"/>
<dbReference type="RefSeq" id="WP_399655027.1">
    <property type="nucleotide sequence ID" value="NZ_JBITYG010000009.1"/>
</dbReference>
<dbReference type="InterPro" id="IPR011042">
    <property type="entry name" value="6-blade_b-propeller_TolB-like"/>
</dbReference>
<dbReference type="InterPro" id="IPR018910">
    <property type="entry name" value="LpqB_C"/>
</dbReference>
<dbReference type="SUPFAM" id="SSF82171">
    <property type="entry name" value="DPP6 N-terminal domain-like"/>
    <property type="match status" value="1"/>
</dbReference>
<dbReference type="InterPro" id="IPR059026">
    <property type="entry name" value="LpqB_N"/>
</dbReference>
<dbReference type="Proteomes" id="UP001614394">
    <property type="component" value="Unassembled WGS sequence"/>
</dbReference>